<dbReference type="InterPro" id="IPR006143">
    <property type="entry name" value="RND_pump_MFP"/>
</dbReference>
<dbReference type="PANTHER" id="PTHR30097:SF15">
    <property type="entry name" value="CATION EFFLUX SYSTEM PROTEIN CUSB"/>
    <property type="match status" value="1"/>
</dbReference>
<evidence type="ECO:0000259" key="4">
    <source>
        <dbReference type="Pfam" id="PF25954"/>
    </source>
</evidence>
<accession>A0A225DJR1</accession>
<comment type="caution">
    <text evidence="6">The sequence shown here is derived from an EMBL/GenBank/DDBJ whole genome shotgun (WGS) entry which is preliminary data.</text>
</comment>
<keyword evidence="3" id="KW-0812">Transmembrane</keyword>
<feature type="domain" description="CzcB-like barrel-sandwich hybrid" evidence="5">
    <location>
        <begin position="134"/>
        <end position="251"/>
    </location>
</feature>
<dbReference type="Pfam" id="PF25973">
    <property type="entry name" value="BSH_CzcB"/>
    <property type="match status" value="1"/>
</dbReference>
<sequence>MTVLARLRFVGIIAVIGVVIVKWVLINAYYEKWARPAGETATTEPDAEYFCPMHPSIVRDNNKDKCPVCFMPLSKRRKGEMTDAPLPPGVVSRVQLSPYRVVLAGVQTSSVTFLPLAKEIATIGTVEFDERGLKHVAARVKGRIDKLAVNQTGQMVHRGDELATLYSPDLVVTAQNLIDANRSGNSELERIARDRLSLWGLEPDQIDRIAKSGKPATQITVRSPTDGHVIKRYQTEGRYVDEGTPLYDVADLNTVWIQAQVYEDDLAFLPAEVHDLTKDDRLPATVVTRAYPGQSFSGTLSFVYPHVDQESRTLSVRFELTNPDGRLKPGMTATVTFAVSPAKLAKREGSGSRLRLEGGKVLAVPESSVIDTGSMKVVYREASHNEYEGVRVELGPRMVGQDGVPYFPVLSGLEPGQTVVTAGSFLVDAETRLNPAAGSIYFGGSGAKSSTVRPSTPDDEDAKVSTFLSKLPPADRVLAEAQGTCPVLDGSRLGAMGVPVKLNLSGKTVFICCPACEEKATAATVRTLARTEELRAGGKPPPKKAASPAEEAEIAAALVKLAATDRPAAEVQRYCPDTGERLGAMGVPQKVVLDGKLVFVCCKACIEKVRAEPAVMLGRVEAFKKGQAPKR</sequence>
<dbReference type="Pfam" id="PF25954">
    <property type="entry name" value="Beta-barrel_RND_2"/>
    <property type="match status" value="1"/>
</dbReference>
<evidence type="ECO:0000256" key="1">
    <source>
        <dbReference type="ARBA" id="ARBA00009477"/>
    </source>
</evidence>
<dbReference type="GO" id="GO:0016020">
    <property type="term" value="C:membrane"/>
    <property type="evidence" value="ECO:0007669"/>
    <property type="project" value="InterPro"/>
</dbReference>
<dbReference type="Gene3D" id="2.40.30.170">
    <property type="match status" value="1"/>
</dbReference>
<dbReference type="Gene3D" id="2.40.420.20">
    <property type="match status" value="1"/>
</dbReference>
<proteinExistence type="inferred from homology"/>
<dbReference type="GO" id="GO:0060003">
    <property type="term" value="P:copper ion export"/>
    <property type="evidence" value="ECO:0007669"/>
    <property type="project" value="TreeGrafter"/>
</dbReference>
<keyword evidence="7" id="KW-1185">Reference proteome</keyword>
<organism evidence="6 7">
    <name type="scientific">Fimbriiglobus ruber</name>
    <dbReference type="NCBI Taxonomy" id="1908690"/>
    <lineage>
        <taxon>Bacteria</taxon>
        <taxon>Pseudomonadati</taxon>
        <taxon>Planctomycetota</taxon>
        <taxon>Planctomycetia</taxon>
        <taxon>Gemmatales</taxon>
        <taxon>Gemmataceae</taxon>
        <taxon>Fimbriiglobus</taxon>
    </lineage>
</organism>
<gene>
    <name evidence="6" type="ORF">FRUB_06796</name>
</gene>
<comment type="similarity">
    <text evidence="1">Belongs to the membrane fusion protein (MFP) (TC 8.A.1) family.</text>
</comment>
<dbReference type="GO" id="GO:0046914">
    <property type="term" value="F:transition metal ion binding"/>
    <property type="evidence" value="ECO:0007669"/>
    <property type="project" value="TreeGrafter"/>
</dbReference>
<reference evidence="7" key="1">
    <citation type="submission" date="2017-06" db="EMBL/GenBank/DDBJ databases">
        <title>Genome analysis of Fimbriiglobus ruber SP5, the first member of the order Planctomycetales with confirmed chitinolytic capability.</title>
        <authorList>
            <person name="Ravin N.V."/>
            <person name="Rakitin A.L."/>
            <person name="Ivanova A.A."/>
            <person name="Beletsky A.V."/>
            <person name="Kulichevskaya I.S."/>
            <person name="Mardanov A.V."/>
            <person name="Dedysh S.N."/>
        </authorList>
    </citation>
    <scope>NUCLEOTIDE SEQUENCE [LARGE SCALE GENOMIC DNA]</scope>
    <source>
        <strain evidence="7">SP5</strain>
    </source>
</reference>
<evidence type="ECO:0000256" key="3">
    <source>
        <dbReference type="SAM" id="Phobius"/>
    </source>
</evidence>
<dbReference type="InterPro" id="IPR058792">
    <property type="entry name" value="Beta-barrel_RND_2"/>
</dbReference>
<dbReference type="FunFam" id="2.40.30.170:FF:000010">
    <property type="entry name" value="Efflux RND transporter periplasmic adaptor subunit"/>
    <property type="match status" value="1"/>
</dbReference>
<dbReference type="AlphaFoldDB" id="A0A225DJR1"/>
<evidence type="ECO:0000313" key="6">
    <source>
        <dbReference type="EMBL" id="OWK37676.1"/>
    </source>
</evidence>
<evidence type="ECO:0000313" key="7">
    <source>
        <dbReference type="Proteomes" id="UP000214646"/>
    </source>
</evidence>
<dbReference type="PANTHER" id="PTHR30097">
    <property type="entry name" value="CATION EFFLUX SYSTEM PROTEIN CUSB"/>
    <property type="match status" value="1"/>
</dbReference>
<feature type="transmembrane region" description="Helical" evidence="3">
    <location>
        <begin position="7"/>
        <end position="30"/>
    </location>
</feature>
<protein>
    <submittedName>
        <fullName evidence="6">Putative Co/Zn/Cd efflux system membrane fusion protein</fullName>
    </submittedName>
</protein>
<dbReference type="EMBL" id="NIDE01000014">
    <property type="protein sequence ID" value="OWK37676.1"/>
    <property type="molecule type" value="Genomic_DNA"/>
</dbReference>
<dbReference type="InterPro" id="IPR051909">
    <property type="entry name" value="MFP_Cation_Efflux"/>
</dbReference>
<keyword evidence="3" id="KW-0472">Membrane</keyword>
<dbReference type="Proteomes" id="UP000214646">
    <property type="component" value="Unassembled WGS sequence"/>
</dbReference>
<dbReference type="GO" id="GO:0015679">
    <property type="term" value="P:plasma membrane copper ion transport"/>
    <property type="evidence" value="ECO:0007669"/>
    <property type="project" value="TreeGrafter"/>
</dbReference>
<evidence type="ECO:0000259" key="5">
    <source>
        <dbReference type="Pfam" id="PF25973"/>
    </source>
</evidence>
<dbReference type="GO" id="GO:0022857">
    <property type="term" value="F:transmembrane transporter activity"/>
    <property type="evidence" value="ECO:0007669"/>
    <property type="project" value="InterPro"/>
</dbReference>
<dbReference type="GO" id="GO:0030288">
    <property type="term" value="C:outer membrane-bounded periplasmic space"/>
    <property type="evidence" value="ECO:0007669"/>
    <property type="project" value="TreeGrafter"/>
</dbReference>
<keyword evidence="3" id="KW-1133">Transmembrane helix</keyword>
<feature type="domain" description="CusB-like beta-barrel" evidence="4">
    <location>
        <begin position="254"/>
        <end position="338"/>
    </location>
</feature>
<keyword evidence="2" id="KW-0813">Transport</keyword>
<name>A0A225DJR1_9BACT</name>
<dbReference type="NCBIfam" id="TIGR01730">
    <property type="entry name" value="RND_mfp"/>
    <property type="match status" value="1"/>
</dbReference>
<evidence type="ECO:0000256" key="2">
    <source>
        <dbReference type="ARBA" id="ARBA00022448"/>
    </source>
</evidence>
<dbReference type="SUPFAM" id="SSF111369">
    <property type="entry name" value="HlyD-like secretion proteins"/>
    <property type="match status" value="1"/>
</dbReference>
<dbReference type="InterPro" id="IPR058647">
    <property type="entry name" value="BSH_CzcB-like"/>
</dbReference>